<dbReference type="PANTHER" id="PTHR43649:SF31">
    <property type="entry name" value="SN-GLYCEROL-3-PHOSPHATE-BINDING PERIPLASMIC PROTEIN UGPB"/>
    <property type="match status" value="1"/>
</dbReference>
<dbReference type="InterPro" id="IPR006059">
    <property type="entry name" value="SBP"/>
</dbReference>
<comment type="subcellular location">
    <subcellularLocation>
        <location evidence="1">Cell envelope</location>
    </subcellularLocation>
</comment>
<dbReference type="Gene3D" id="3.40.190.10">
    <property type="entry name" value="Periplasmic binding protein-like II"/>
    <property type="match status" value="1"/>
</dbReference>
<dbReference type="SUPFAM" id="SSF53850">
    <property type="entry name" value="Periplasmic binding protein-like II"/>
    <property type="match status" value="1"/>
</dbReference>
<dbReference type="Pfam" id="PF01547">
    <property type="entry name" value="SBP_bac_1"/>
    <property type="match status" value="1"/>
</dbReference>
<evidence type="ECO:0000256" key="4">
    <source>
        <dbReference type="ARBA" id="ARBA00022729"/>
    </source>
</evidence>
<name>A0ABY1M5E9_9BACL</name>
<feature type="chain" id="PRO_5045974236" evidence="6">
    <location>
        <begin position="28"/>
        <end position="490"/>
    </location>
</feature>
<keyword evidence="4 6" id="KW-0732">Signal</keyword>
<evidence type="ECO:0000256" key="6">
    <source>
        <dbReference type="SAM" id="SignalP"/>
    </source>
</evidence>
<feature type="signal peptide" evidence="6">
    <location>
        <begin position="1"/>
        <end position="27"/>
    </location>
</feature>
<dbReference type="RefSeq" id="WP_085279756.1">
    <property type="nucleotide sequence ID" value="NZ_FXAE01000064.1"/>
</dbReference>
<dbReference type="PANTHER" id="PTHR43649">
    <property type="entry name" value="ARABINOSE-BINDING PROTEIN-RELATED"/>
    <property type="match status" value="1"/>
</dbReference>
<dbReference type="EMBL" id="FXAE01000064">
    <property type="protein sequence ID" value="SMF62605.1"/>
    <property type="molecule type" value="Genomic_DNA"/>
</dbReference>
<keyword evidence="3" id="KW-0813">Transport</keyword>
<feature type="region of interest" description="Disordered" evidence="5">
    <location>
        <begin position="459"/>
        <end position="490"/>
    </location>
</feature>
<comment type="caution">
    <text evidence="7">The sequence shown here is derived from an EMBL/GenBank/DDBJ whole genome shotgun (WGS) entry which is preliminary data.</text>
</comment>
<dbReference type="PROSITE" id="PS51257">
    <property type="entry name" value="PROKAR_LIPOPROTEIN"/>
    <property type="match status" value="1"/>
</dbReference>
<evidence type="ECO:0000256" key="1">
    <source>
        <dbReference type="ARBA" id="ARBA00004196"/>
    </source>
</evidence>
<evidence type="ECO:0000313" key="8">
    <source>
        <dbReference type="Proteomes" id="UP000192939"/>
    </source>
</evidence>
<proteinExistence type="inferred from homology"/>
<dbReference type="InterPro" id="IPR050490">
    <property type="entry name" value="Bact_solute-bd_prot1"/>
</dbReference>
<dbReference type="Proteomes" id="UP000192939">
    <property type="component" value="Unassembled WGS sequence"/>
</dbReference>
<gene>
    <name evidence="7" type="ORF">SAMN02744124_04068</name>
</gene>
<accession>A0ABY1M5E9</accession>
<organism evidence="7 8">
    <name type="scientific">Paenibacillus barengoltzii J12</name>
    <dbReference type="NCBI Taxonomy" id="935846"/>
    <lineage>
        <taxon>Bacteria</taxon>
        <taxon>Bacillati</taxon>
        <taxon>Bacillota</taxon>
        <taxon>Bacilli</taxon>
        <taxon>Bacillales</taxon>
        <taxon>Paenibacillaceae</taxon>
        <taxon>Paenibacillus</taxon>
    </lineage>
</organism>
<evidence type="ECO:0000256" key="5">
    <source>
        <dbReference type="SAM" id="MobiDB-lite"/>
    </source>
</evidence>
<keyword evidence="7" id="KW-0762">Sugar transport</keyword>
<reference evidence="7 8" key="1">
    <citation type="submission" date="2017-04" db="EMBL/GenBank/DDBJ databases">
        <authorList>
            <person name="Varghese N."/>
            <person name="Submissions S."/>
        </authorList>
    </citation>
    <scope>NUCLEOTIDE SEQUENCE [LARGE SCALE GENOMIC DNA]</scope>
    <source>
        <strain evidence="7 8">J12</strain>
    </source>
</reference>
<comment type="similarity">
    <text evidence="2">Belongs to the bacterial solute-binding protein 1 family.</text>
</comment>
<sequence>MRRNWLHKGLLVLLGCALMAGCTSGTAQEQGQKSRFKIMFSDESYFYQEYGDLYTISHPDVEIEVVSMNSLINYSDTKSFDHAKAFSDFFDKEMPDIVLLSSSNGDYQKFVEDGKLMELDSLIQRDKYDLDTFYSGMVDVLKEEGDGKLYGLSPTFSPSAVFYNADLFAKYGIEVPHDGMTWKEILDLARRFPTEGDKDTRVYGFGMLYGDSLESLASEIAGYQGLQMLSPSTMKLTLNSDSWVQAYKLAKDALDSNAIYKPDSEGDSSGTVREYYQNQLFVNGRVAMTVENFSTLRNLKQAQDSLEDYKPFQIGVAAGPVDPADSESSRGIFFNDIFAIRANSPNADAAWDFIKYVNGEECAKVKSKSISQSLLSRMGYSEEYKGIDLEPFYKLKPKLDRESRRVWDMIPKSFYPKYQPILNRELQLVQANKKSIEEALQTVQKESQVVLDMLLKEEAEKSGTSDSAKTETSAAGTTKSFGEAPSDSSI</sequence>
<evidence type="ECO:0000256" key="2">
    <source>
        <dbReference type="ARBA" id="ARBA00008520"/>
    </source>
</evidence>
<evidence type="ECO:0000313" key="7">
    <source>
        <dbReference type="EMBL" id="SMF62605.1"/>
    </source>
</evidence>
<evidence type="ECO:0000256" key="3">
    <source>
        <dbReference type="ARBA" id="ARBA00022448"/>
    </source>
</evidence>
<protein>
    <submittedName>
        <fullName evidence="7">Multiple sugar transport system substrate-binding protein</fullName>
    </submittedName>
</protein>
<feature type="compositionally biased region" description="Polar residues" evidence="5">
    <location>
        <begin position="464"/>
        <end position="490"/>
    </location>
</feature>
<keyword evidence="8" id="KW-1185">Reference proteome</keyword>